<dbReference type="EMBL" id="KE524386">
    <property type="protein sequence ID" value="KFB35322.1"/>
    <property type="molecule type" value="Genomic_DNA"/>
</dbReference>
<feature type="compositionally biased region" description="Polar residues" evidence="1">
    <location>
        <begin position="99"/>
        <end position="117"/>
    </location>
</feature>
<name>A0A084VBH8_ANOSI</name>
<dbReference type="EMBL" id="ATLV01006814">
    <property type="status" value="NOT_ANNOTATED_CDS"/>
    <property type="molecule type" value="Genomic_DNA"/>
</dbReference>
<proteinExistence type="predicted"/>
<dbReference type="VEuPathDB" id="VectorBase:ASIC001577"/>
<dbReference type="EnsemblMetazoa" id="ASIC001577-RA">
    <property type="protein sequence ID" value="ASIC001577-PA"/>
    <property type="gene ID" value="ASIC001577"/>
</dbReference>
<feature type="region of interest" description="Disordered" evidence="1">
    <location>
        <begin position="98"/>
        <end position="117"/>
    </location>
</feature>
<keyword evidence="4" id="KW-1185">Reference proteome</keyword>
<feature type="compositionally biased region" description="Gly residues" evidence="1">
    <location>
        <begin position="12"/>
        <end position="27"/>
    </location>
</feature>
<reference evidence="2 4" key="1">
    <citation type="journal article" date="2014" name="BMC Genomics">
        <title>Genome sequence of Anopheles sinensis provides insight into genetics basis of mosquito competence for malaria parasites.</title>
        <authorList>
            <person name="Zhou D."/>
            <person name="Zhang D."/>
            <person name="Ding G."/>
            <person name="Shi L."/>
            <person name="Hou Q."/>
            <person name="Ye Y."/>
            <person name="Xu Y."/>
            <person name="Zhou H."/>
            <person name="Xiong C."/>
            <person name="Li S."/>
            <person name="Yu J."/>
            <person name="Hong S."/>
            <person name="Yu X."/>
            <person name="Zou P."/>
            <person name="Chen C."/>
            <person name="Chang X."/>
            <person name="Wang W."/>
            <person name="Lv Y."/>
            <person name="Sun Y."/>
            <person name="Ma L."/>
            <person name="Shen B."/>
            <person name="Zhu C."/>
        </authorList>
    </citation>
    <scope>NUCLEOTIDE SEQUENCE [LARGE SCALE GENOMIC DNA]</scope>
</reference>
<evidence type="ECO:0000313" key="2">
    <source>
        <dbReference type="EMBL" id="KFB35322.1"/>
    </source>
</evidence>
<dbReference type="AlphaFoldDB" id="A0A084VBH8"/>
<gene>
    <name evidence="2" type="ORF">ZHAS_00001577</name>
</gene>
<feature type="region of interest" description="Disordered" evidence="1">
    <location>
        <begin position="1"/>
        <end position="58"/>
    </location>
</feature>
<evidence type="ECO:0000313" key="4">
    <source>
        <dbReference type="Proteomes" id="UP000030765"/>
    </source>
</evidence>
<evidence type="ECO:0000256" key="1">
    <source>
        <dbReference type="SAM" id="MobiDB-lite"/>
    </source>
</evidence>
<accession>A0A084VBH8</accession>
<sequence>MTSATAAADGANGNGTLGADGGGGGETDGLRKSLTAAGSAGYPGSSASPNAIRNGRPGSGLSLSVLGAGCNDEDEVFLSPSASHRIRIHNVLSIRGESRQVSARQNGKSLSLNDTIK</sequence>
<feature type="compositionally biased region" description="Low complexity" evidence="1">
    <location>
        <begin position="36"/>
        <end position="49"/>
    </location>
</feature>
<dbReference type="VEuPathDB" id="VectorBase:ASIS002321"/>
<protein>
    <submittedName>
        <fullName evidence="2 3">Uncharacterized protein</fullName>
    </submittedName>
</protein>
<evidence type="ECO:0000313" key="3">
    <source>
        <dbReference type="EnsemblMetazoa" id="ASIC001577-PA"/>
    </source>
</evidence>
<dbReference type="Proteomes" id="UP000030765">
    <property type="component" value="Unassembled WGS sequence"/>
</dbReference>
<reference evidence="3" key="2">
    <citation type="submission" date="2020-05" db="UniProtKB">
        <authorList>
            <consortium name="EnsemblMetazoa"/>
        </authorList>
    </citation>
    <scope>IDENTIFICATION</scope>
</reference>
<organism evidence="2">
    <name type="scientific">Anopheles sinensis</name>
    <name type="common">Mosquito</name>
    <dbReference type="NCBI Taxonomy" id="74873"/>
    <lineage>
        <taxon>Eukaryota</taxon>
        <taxon>Metazoa</taxon>
        <taxon>Ecdysozoa</taxon>
        <taxon>Arthropoda</taxon>
        <taxon>Hexapoda</taxon>
        <taxon>Insecta</taxon>
        <taxon>Pterygota</taxon>
        <taxon>Neoptera</taxon>
        <taxon>Endopterygota</taxon>
        <taxon>Diptera</taxon>
        <taxon>Nematocera</taxon>
        <taxon>Culicoidea</taxon>
        <taxon>Culicidae</taxon>
        <taxon>Anophelinae</taxon>
        <taxon>Anopheles</taxon>
    </lineage>
</organism>
<feature type="compositionally biased region" description="Low complexity" evidence="1">
    <location>
        <begin position="1"/>
        <end position="11"/>
    </location>
</feature>